<dbReference type="PROSITE" id="PS00108">
    <property type="entry name" value="PROTEIN_KINASE_ST"/>
    <property type="match status" value="1"/>
</dbReference>
<protein>
    <submittedName>
        <fullName evidence="8">Serine/threonine-protein kinase PknB</fullName>
        <ecNumber evidence="8">2.7.11.1</ecNumber>
    </submittedName>
</protein>
<dbReference type="PANTHER" id="PTHR43289:SF6">
    <property type="entry name" value="SERINE_THREONINE-PROTEIN KINASE NEKL-3"/>
    <property type="match status" value="1"/>
</dbReference>
<dbReference type="InterPro" id="IPR008271">
    <property type="entry name" value="Ser/Thr_kinase_AS"/>
</dbReference>
<evidence type="ECO:0000256" key="3">
    <source>
        <dbReference type="ARBA" id="ARBA00022777"/>
    </source>
</evidence>
<feature type="domain" description="Protein kinase" evidence="7">
    <location>
        <begin position="81"/>
        <end position="353"/>
    </location>
</feature>
<keyword evidence="6" id="KW-0175">Coiled coil</keyword>
<dbReference type="CDD" id="cd14014">
    <property type="entry name" value="STKc_PknB_like"/>
    <property type="match status" value="1"/>
</dbReference>
<accession>A0A518CYB0</accession>
<evidence type="ECO:0000256" key="5">
    <source>
        <dbReference type="PROSITE-ProRule" id="PRU10141"/>
    </source>
</evidence>
<dbReference type="Pfam" id="PF13424">
    <property type="entry name" value="TPR_12"/>
    <property type="match status" value="2"/>
</dbReference>
<dbReference type="Gene3D" id="3.30.200.20">
    <property type="entry name" value="Phosphorylase Kinase, domain 1"/>
    <property type="match status" value="1"/>
</dbReference>
<dbReference type="EMBL" id="CP036290">
    <property type="protein sequence ID" value="QDU84186.1"/>
    <property type="molecule type" value="Genomic_DNA"/>
</dbReference>
<dbReference type="SMART" id="SM00220">
    <property type="entry name" value="S_TKc"/>
    <property type="match status" value="1"/>
</dbReference>
<dbReference type="SMART" id="SM00028">
    <property type="entry name" value="TPR"/>
    <property type="match status" value="6"/>
</dbReference>
<name>A0A518CYB0_9BACT</name>
<dbReference type="PROSITE" id="PS50011">
    <property type="entry name" value="PROTEIN_KINASE_DOM"/>
    <property type="match status" value="1"/>
</dbReference>
<organism evidence="8 9">
    <name type="scientific">Rohdeia mirabilis</name>
    <dbReference type="NCBI Taxonomy" id="2528008"/>
    <lineage>
        <taxon>Bacteria</taxon>
        <taxon>Pseudomonadati</taxon>
        <taxon>Planctomycetota</taxon>
        <taxon>Planctomycetia</taxon>
        <taxon>Planctomycetia incertae sedis</taxon>
        <taxon>Rohdeia</taxon>
    </lineage>
</organism>
<dbReference type="GO" id="GO:0005524">
    <property type="term" value="F:ATP binding"/>
    <property type="evidence" value="ECO:0007669"/>
    <property type="project" value="UniProtKB-UniRule"/>
</dbReference>
<keyword evidence="2 5" id="KW-0547">Nucleotide-binding</keyword>
<keyword evidence="3 8" id="KW-0418">Kinase</keyword>
<evidence type="ECO:0000256" key="6">
    <source>
        <dbReference type="SAM" id="Coils"/>
    </source>
</evidence>
<evidence type="ECO:0000256" key="4">
    <source>
        <dbReference type="ARBA" id="ARBA00022840"/>
    </source>
</evidence>
<dbReference type="OrthoDB" id="6111975at2"/>
<dbReference type="PANTHER" id="PTHR43289">
    <property type="entry name" value="MITOGEN-ACTIVATED PROTEIN KINASE KINASE KINASE 20-RELATED"/>
    <property type="match status" value="1"/>
</dbReference>
<dbReference type="SUPFAM" id="SSF56112">
    <property type="entry name" value="Protein kinase-like (PK-like)"/>
    <property type="match status" value="1"/>
</dbReference>
<dbReference type="RefSeq" id="WP_145185260.1">
    <property type="nucleotide sequence ID" value="NZ_CP036290.1"/>
</dbReference>
<evidence type="ECO:0000259" key="7">
    <source>
        <dbReference type="PROSITE" id="PS50011"/>
    </source>
</evidence>
<dbReference type="InterPro" id="IPR011990">
    <property type="entry name" value="TPR-like_helical_dom_sf"/>
</dbReference>
<keyword evidence="4 5" id="KW-0067">ATP-binding</keyword>
<proteinExistence type="predicted"/>
<keyword evidence="9" id="KW-1185">Reference proteome</keyword>
<dbReference type="PROSITE" id="PS00107">
    <property type="entry name" value="PROTEIN_KINASE_ATP"/>
    <property type="match status" value="1"/>
</dbReference>
<dbReference type="InterPro" id="IPR019734">
    <property type="entry name" value="TPR_rpt"/>
</dbReference>
<evidence type="ECO:0000256" key="2">
    <source>
        <dbReference type="ARBA" id="ARBA00022741"/>
    </source>
</evidence>
<dbReference type="SUPFAM" id="SSF48452">
    <property type="entry name" value="TPR-like"/>
    <property type="match status" value="2"/>
</dbReference>
<dbReference type="AlphaFoldDB" id="A0A518CYB0"/>
<feature type="coiled-coil region" evidence="6">
    <location>
        <begin position="414"/>
        <end position="490"/>
    </location>
</feature>
<sequence>MPQPNDPDLFARAQVLFDKVCDLPPHDREAALAVADRDTSRIVRELLAADSVHGADLERAPLSFLDAPPQSTRIPETIGPYRVLERLGTGGMGAVYRARGGSPEREVAVKVVRSVAASSDTLRRFRNEAEVLARLDHPAIARVHEAGTADISGHGAEPYFAMELVEGEPLNRYVRGHQLGRDAIVRLVCEVADAVHHAHERGIVHRDLKPANVLVTAAGRPKVLDFGLARAIADSVGDQSLESMHTRTGDVLGTLGTMSPEQLSGDSSQIDARTDVYALGVMCYEALCGTLPLDVASLPPHEAARVVREVDPPALGLRDRRLGGDLETVVMKALAKEPGRRYRTAAAFSADLLRVLADEPIDARRPSTWYQASKFARRNRGFVGGVVAVFVVLVGGVAVSSSLYFEKEKERSAAVDARNDADRALARAENAKSQADVARLQALDARAEAEHERDRARAALASEASARSEAEEARAIEREARERAERATRVQRAVFDEFVSIIAAPTPWTEGRDVLLIDAVDGAADRARNAFPDDPVLRGQFLSAFTELYTGLGDWERAREFAAESLALSQDARVPELQRAELEVNLASLDSQLGAPDAVERLLALIARLDELGAPDITVLRAINDTTPELQLRGSMDEALALAERGLALAPGVRADYPHASFTARKVLGDVYMRTGRTDESLEQLEIALAHAREDGLGIQTVLCLNSIGAAYFQARRFEEARDAMTEVIERMRADYGTEHRFYLTQLANLATVETSLGELDRSVGRLEEVIALAEQLEGPTSRNLAMALSSLTEAQRRRGESLAAVEAGERSLDLLIEIFGESSLFVANQQILYGKALCDAERYDAAVDALERGIEWKVENLSPEHPSLPDDHLWLAQAALGARDFVRAAAAAETCSTRGRAVPRPIWGMIVVSDQCRAIAVALAGEPERGLELAREAQPFTRSHAGGGSWLQQRADFVVALCEALVATDATERDAALERAARSREEARAAEGGDRPARVARMAELEAAVRERIENS</sequence>
<dbReference type="EC" id="2.7.11.1" evidence="8"/>
<evidence type="ECO:0000313" key="8">
    <source>
        <dbReference type="EMBL" id="QDU84186.1"/>
    </source>
</evidence>
<dbReference type="Pfam" id="PF00069">
    <property type="entry name" value="Pkinase"/>
    <property type="match status" value="1"/>
</dbReference>
<dbReference type="InterPro" id="IPR017441">
    <property type="entry name" value="Protein_kinase_ATP_BS"/>
</dbReference>
<evidence type="ECO:0000313" key="9">
    <source>
        <dbReference type="Proteomes" id="UP000319342"/>
    </source>
</evidence>
<reference evidence="8 9" key="1">
    <citation type="submission" date="2019-02" db="EMBL/GenBank/DDBJ databases">
        <title>Deep-cultivation of Planctomycetes and their phenomic and genomic characterization uncovers novel biology.</title>
        <authorList>
            <person name="Wiegand S."/>
            <person name="Jogler M."/>
            <person name="Boedeker C."/>
            <person name="Pinto D."/>
            <person name="Vollmers J."/>
            <person name="Rivas-Marin E."/>
            <person name="Kohn T."/>
            <person name="Peeters S.H."/>
            <person name="Heuer A."/>
            <person name="Rast P."/>
            <person name="Oberbeckmann S."/>
            <person name="Bunk B."/>
            <person name="Jeske O."/>
            <person name="Meyerdierks A."/>
            <person name="Storesund J.E."/>
            <person name="Kallscheuer N."/>
            <person name="Luecker S."/>
            <person name="Lage O.M."/>
            <person name="Pohl T."/>
            <person name="Merkel B.J."/>
            <person name="Hornburger P."/>
            <person name="Mueller R.-W."/>
            <person name="Bruemmer F."/>
            <person name="Labrenz M."/>
            <person name="Spormann A.M."/>
            <person name="Op den Camp H."/>
            <person name="Overmann J."/>
            <person name="Amann R."/>
            <person name="Jetten M.S.M."/>
            <person name="Mascher T."/>
            <person name="Medema M.H."/>
            <person name="Devos D.P."/>
            <person name="Kaster A.-K."/>
            <person name="Ovreas L."/>
            <person name="Rohde M."/>
            <person name="Galperin M.Y."/>
            <person name="Jogler C."/>
        </authorList>
    </citation>
    <scope>NUCLEOTIDE SEQUENCE [LARGE SCALE GENOMIC DNA]</scope>
    <source>
        <strain evidence="8 9">Pla163</strain>
    </source>
</reference>
<dbReference type="Gene3D" id="1.10.510.10">
    <property type="entry name" value="Transferase(Phosphotransferase) domain 1"/>
    <property type="match status" value="1"/>
</dbReference>
<evidence type="ECO:0000256" key="1">
    <source>
        <dbReference type="ARBA" id="ARBA00022679"/>
    </source>
</evidence>
<keyword evidence="1 8" id="KW-0808">Transferase</keyword>
<dbReference type="GO" id="GO:0004674">
    <property type="term" value="F:protein serine/threonine kinase activity"/>
    <property type="evidence" value="ECO:0007669"/>
    <property type="project" value="UniProtKB-EC"/>
</dbReference>
<dbReference type="InterPro" id="IPR000719">
    <property type="entry name" value="Prot_kinase_dom"/>
</dbReference>
<dbReference type="Proteomes" id="UP000319342">
    <property type="component" value="Chromosome"/>
</dbReference>
<feature type="binding site" evidence="5">
    <location>
        <position position="110"/>
    </location>
    <ligand>
        <name>ATP</name>
        <dbReference type="ChEBI" id="CHEBI:30616"/>
    </ligand>
</feature>
<dbReference type="InterPro" id="IPR011009">
    <property type="entry name" value="Kinase-like_dom_sf"/>
</dbReference>
<dbReference type="Gene3D" id="1.25.40.10">
    <property type="entry name" value="Tetratricopeptide repeat domain"/>
    <property type="match status" value="2"/>
</dbReference>
<gene>
    <name evidence="8" type="primary">pknB_9</name>
    <name evidence="8" type="ORF">Pla163_12910</name>
</gene>